<dbReference type="InterPro" id="IPR014721">
    <property type="entry name" value="Ribsml_uS5_D2-typ_fold_subgr"/>
</dbReference>
<comment type="caution">
    <text evidence="8">The sequence shown here is derived from an EMBL/GenBank/DDBJ whole genome shotgun (WGS) entry which is preliminary data.</text>
</comment>
<organism evidence="8 9">
    <name type="scientific">Necator americanus</name>
    <name type="common">Human hookworm</name>
    <dbReference type="NCBI Taxonomy" id="51031"/>
    <lineage>
        <taxon>Eukaryota</taxon>
        <taxon>Metazoa</taxon>
        <taxon>Ecdysozoa</taxon>
        <taxon>Nematoda</taxon>
        <taxon>Chromadorea</taxon>
        <taxon>Rhabditida</taxon>
        <taxon>Rhabditina</taxon>
        <taxon>Rhabditomorpha</taxon>
        <taxon>Strongyloidea</taxon>
        <taxon>Ancylostomatidae</taxon>
        <taxon>Bunostominae</taxon>
        <taxon>Necator</taxon>
    </lineage>
</organism>
<evidence type="ECO:0000313" key="8">
    <source>
        <dbReference type="EMBL" id="KAK6743040.1"/>
    </source>
</evidence>
<dbReference type="SMART" id="SM01340">
    <property type="entry name" value="DNA_mis_repair"/>
    <property type="match status" value="1"/>
</dbReference>
<comment type="subcellular location">
    <subcellularLocation>
        <location evidence="1">Nucleus</location>
    </subcellularLocation>
</comment>
<keyword evidence="4" id="KW-0234">DNA repair</keyword>
<keyword evidence="5" id="KW-0539">Nucleus</keyword>
<dbReference type="Gene3D" id="3.30.230.10">
    <property type="match status" value="1"/>
</dbReference>
<dbReference type="InterPro" id="IPR032189">
    <property type="entry name" value="Mlh1_C"/>
</dbReference>
<evidence type="ECO:0000313" key="9">
    <source>
        <dbReference type="Proteomes" id="UP001303046"/>
    </source>
</evidence>
<evidence type="ECO:0000256" key="6">
    <source>
        <dbReference type="SAM" id="MobiDB-lite"/>
    </source>
</evidence>
<feature type="domain" description="DNA mismatch repair protein S5" evidence="7">
    <location>
        <begin position="233"/>
        <end position="359"/>
    </location>
</feature>
<evidence type="ECO:0000256" key="2">
    <source>
        <dbReference type="ARBA" id="ARBA00006082"/>
    </source>
</evidence>
<accession>A0ABR1CZY7</accession>
<dbReference type="CDD" id="cd16926">
    <property type="entry name" value="HATPase_MutL-MLH-PMS-like"/>
    <property type="match status" value="1"/>
</dbReference>
<dbReference type="Pfam" id="PF16413">
    <property type="entry name" value="Mlh1_C"/>
    <property type="match status" value="1"/>
</dbReference>
<name>A0ABR1CZY7_NECAM</name>
<dbReference type="PANTHER" id="PTHR10073:SF12">
    <property type="entry name" value="DNA MISMATCH REPAIR PROTEIN MLH1"/>
    <property type="match status" value="1"/>
</dbReference>
<dbReference type="InterPro" id="IPR038973">
    <property type="entry name" value="MutL/Mlh/Pms-like"/>
</dbReference>
<dbReference type="Proteomes" id="UP001303046">
    <property type="component" value="Unassembled WGS sequence"/>
</dbReference>
<comment type="similarity">
    <text evidence="2">Belongs to the DNA mismatch repair MutL/HexB family.</text>
</comment>
<dbReference type="PROSITE" id="PS00058">
    <property type="entry name" value="DNA_MISMATCH_REPAIR_1"/>
    <property type="match status" value="1"/>
</dbReference>
<gene>
    <name evidence="8" type="primary">Necator_chrIII.g11120</name>
    <name evidence="8" type="ORF">RB195_010355</name>
</gene>
<proteinExistence type="inferred from homology"/>
<sequence length="720" mass="80434">MYVMSCLTTSARSRQLCITDMSYLLSSAMNQSVFEMMLHNVAVVVRPANAVKELIENSLDAGATEIIVTIKDGGLSLLQVQDNGKGIHKDDLDIVCERFTTSKLSRFEDLQSMKTYGFRGEALSSISHVAKVTITSKPAGQHCAFQAKYIDGKAESVKASAGLEGTCVTAEDLFYNCQNRKKSFRNYADEANRVVDVVMRYAVHRPDISFTMRRGGTGADFRTSGHCSRDEIIRSLLGKDCGENTIDFTHTSQRLHYSCDVCLTPPVSSATARGVQSKKKHKLFFVFINGRLVQCQTLKFAVDSVFNDRDLICSFAMISLMIDPFRVDVNIHPTKQSVVFLEEEAIVEDLQKAIEDRLRNVFSNEVAPHSISKKQRLLTATQIERISEQTQSVDTLQDDSDSCENQSQSPAPSKKRVDYALVRVDRKERRLDEFISSTKSAQSSSSVEIVEVVGSQFEDSVQNAQEGKGRRVFQFESLNNLRRKICGSASQPLRELFKSLTFIGCVSPSAMLLQFGTGLYIIRLQNVLKELFYQTLIFSFGNFGSFKLASGANVLELLQMAGLESEQEFNALELLEAQAAMLNDYFSLQIVRADDTERSVEGLRKLTLLTLPSIIDGYTPQMEGLPTLMMSLVNDVNWEEEEACFDGVSQAIAEFFVIKEEYCDGDALSGLEGGEAPWLAVIRDVCIPRVKSHLVPPDTLRECTTRLADLHDLYKVFERC</sequence>
<protein>
    <recommendedName>
        <fullName evidence="7">DNA mismatch repair protein S5 domain-containing protein</fullName>
    </recommendedName>
</protein>
<feature type="region of interest" description="Disordered" evidence="6">
    <location>
        <begin position="389"/>
        <end position="416"/>
    </location>
</feature>
<dbReference type="PANTHER" id="PTHR10073">
    <property type="entry name" value="DNA MISMATCH REPAIR PROTEIN MLH, PMS, MUTL"/>
    <property type="match status" value="1"/>
</dbReference>
<dbReference type="InterPro" id="IPR013507">
    <property type="entry name" value="DNA_mismatch_S5_2-like"/>
</dbReference>
<evidence type="ECO:0000256" key="5">
    <source>
        <dbReference type="ARBA" id="ARBA00023242"/>
    </source>
</evidence>
<evidence type="ECO:0000256" key="1">
    <source>
        <dbReference type="ARBA" id="ARBA00004123"/>
    </source>
</evidence>
<keyword evidence="9" id="KW-1185">Reference proteome</keyword>
<evidence type="ECO:0000259" key="7">
    <source>
        <dbReference type="SMART" id="SM01340"/>
    </source>
</evidence>
<dbReference type="InterPro" id="IPR014762">
    <property type="entry name" value="DNA_mismatch_repair_CS"/>
</dbReference>
<dbReference type="Pfam" id="PF13589">
    <property type="entry name" value="HATPase_c_3"/>
    <property type="match status" value="1"/>
</dbReference>
<dbReference type="InterPro" id="IPR020568">
    <property type="entry name" value="Ribosomal_Su5_D2-typ_SF"/>
</dbReference>
<dbReference type="Gene3D" id="3.30.565.10">
    <property type="entry name" value="Histidine kinase-like ATPase, C-terminal domain"/>
    <property type="match status" value="1"/>
</dbReference>
<dbReference type="NCBIfam" id="TIGR00585">
    <property type="entry name" value="mutl"/>
    <property type="match status" value="1"/>
</dbReference>
<dbReference type="SUPFAM" id="SSF55874">
    <property type="entry name" value="ATPase domain of HSP90 chaperone/DNA topoisomerase II/histidine kinase"/>
    <property type="match status" value="1"/>
</dbReference>
<evidence type="ECO:0000256" key="4">
    <source>
        <dbReference type="ARBA" id="ARBA00023204"/>
    </source>
</evidence>
<dbReference type="InterPro" id="IPR002099">
    <property type="entry name" value="MutL/Mlh/PMS"/>
</dbReference>
<keyword evidence="3" id="KW-0227">DNA damage</keyword>
<reference evidence="8 9" key="1">
    <citation type="submission" date="2023-08" db="EMBL/GenBank/DDBJ databases">
        <title>A Necator americanus chromosomal reference genome.</title>
        <authorList>
            <person name="Ilik V."/>
            <person name="Petrzelkova K.J."/>
            <person name="Pardy F."/>
            <person name="Fuh T."/>
            <person name="Niatou-Singa F.S."/>
            <person name="Gouil Q."/>
            <person name="Baker L."/>
            <person name="Ritchie M.E."/>
            <person name="Jex A.R."/>
            <person name="Gazzola D."/>
            <person name="Li H."/>
            <person name="Toshio Fujiwara R."/>
            <person name="Zhan B."/>
            <person name="Aroian R.V."/>
            <person name="Pafco B."/>
            <person name="Schwarz E.M."/>
        </authorList>
    </citation>
    <scope>NUCLEOTIDE SEQUENCE [LARGE SCALE GENOMIC DNA]</scope>
    <source>
        <strain evidence="8 9">Aroian</strain>
        <tissue evidence="8">Whole animal</tissue>
    </source>
</reference>
<dbReference type="SUPFAM" id="SSF54211">
    <property type="entry name" value="Ribosomal protein S5 domain 2-like"/>
    <property type="match status" value="1"/>
</dbReference>
<evidence type="ECO:0000256" key="3">
    <source>
        <dbReference type="ARBA" id="ARBA00022763"/>
    </source>
</evidence>
<dbReference type="EMBL" id="JAVFWL010000003">
    <property type="protein sequence ID" value="KAK6743040.1"/>
    <property type="molecule type" value="Genomic_DNA"/>
</dbReference>
<dbReference type="InterPro" id="IPR036890">
    <property type="entry name" value="HATPase_C_sf"/>
</dbReference>
<dbReference type="Pfam" id="PF01119">
    <property type="entry name" value="DNA_mis_repair"/>
    <property type="match status" value="1"/>
</dbReference>